<keyword evidence="12" id="KW-1185">Reference proteome</keyword>
<feature type="compositionally biased region" description="Low complexity" evidence="10">
    <location>
        <begin position="66"/>
        <end position="77"/>
    </location>
</feature>
<organism evidence="11 12">
    <name type="scientific">Cladobotryum mycophilum</name>
    <dbReference type="NCBI Taxonomy" id="491253"/>
    <lineage>
        <taxon>Eukaryota</taxon>
        <taxon>Fungi</taxon>
        <taxon>Dikarya</taxon>
        <taxon>Ascomycota</taxon>
        <taxon>Pezizomycotina</taxon>
        <taxon>Sordariomycetes</taxon>
        <taxon>Hypocreomycetidae</taxon>
        <taxon>Hypocreales</taxon>
        <taxon>Hypocreaceae</taxon>
        <taxon>Cladobotryum</taxon>
    </lineage>
</organism>
<protein>
    <submittedName>
        <fullName evidence="11">Leucine-rich repeat-containing 40-like protein</fullName>
    </submittedName>
</protein>
<dbReference type="Pfam" id="PF13855">
    <property type="entry name" value="LRR_8"/>
    <property type="match status" value="1"/>
</dbReference>
<keyword evidence="6" id="KW-1133">Transmembrane helix</keyword>
<evidence type="ECO:0000256" key="4">
    <source>
        <dbReference type="ARBA" id="ARBA00022729"/>
    </source>
</evidence>
<sequence>MSGTQDRSSSIPRLSRLPRPTSSIPKHTLPSTSTSSLRPQPSRESLSGRITPVGDIQNPKLRHTASRNSLRSSSSNSDVQHTYVRQCASRDQLRPGGSRTASLKAAAPPPTKSTRTASTSRRWSTVTNNPTSQYKPWADPRSSDPGRDSFVRGSTPAEDVPELLLTSYLNGTLGNSGISEDAEPLSASSDGAFSEPGRIRSKKSRPSLSERTMETLAHIPSSPTMSRKSSTFFDQSRRGSLAEGFGFSNYIETSYINESRFIDIFTIVFRTKSDRREESKPVQKLTWSSPFQDLTAHDQIPNGPSSAGWDGTIRSPASALSNDAEAPAFVKSSSALRDQIARAKAAKRAAMKYAGGDEVSSVGNETIAMSPVTGFDYDSVYVDPFNQNKGGNNVLKQRVNAARTSGRLNIAALGLKEIPSEVMKMYDYESIQESGGNWAESVDVTRFIAADNELETLDDAVFPDRSPESFDDDEDTPGNIFGGLETVDMHGNKLTSVPVGMRRLAHLTSLNLSANRLDNDCIAVISQITSLRDLKLAKNCLAGPLDSSLSNLNALETLDIHGNQVSSLPLEIEKLERLRILILSDNNFESIGFEGLAKLPLTELDLKRNKLSGTLIEDPIESLPLLQTFDVSSNRLTRLVPEGVSISLPVLHTLLVSMNRFQELPDMSTWSNLLTLTADTNNISVIHESFASLMKLRQADFSGNDIKVVLPEIARMESLSMLRLGGNPLRDKKFASISTDEIKVALAGRLEPPPPYQEPAIDAPLTEAMGQLDMNKDASEQGKQDGEYKSDEDEHFATPQRLLFNLQAGGIR</sequence>
<evidence type="ECO:0000256" key="9">
    <source>
        <dbReference type="ARBA" id="ARBA00023180"/>
    </source>
</evidence>
<comment type="subcellular location">
    <subcellularLocation>
        <location evidence="1">Membrane</location>
        <topology evidence="1">Single-pass membrane protein</topology>
    </subcellularLocation>
</comment>
<feature type="compositionally biased region" description="Low complexity" evidence="10">
    <location>
        <begin position="7"/>
        <end position="43"/>
    </location>
</feature>
<keyword evidence="2" id="KW-0433">Leucine-rich repeat</keyword>
<dbReference type="SMART" id="SM00369">
    <property type="entry name" value="LRR_TYP"/>
    <property type="match status" value="5"/>
</dbReference>
<dbReference type="InterPro" id="IPR032675">
    <property type="entry name" value="LRR_dom_sf"/>
</dbReference>
<evidence type="ECO:0000256" key="2">
    <source>
        <dbReference type="ARBA" id="ARBA00022614"/>
    </source>
</evidence>
<reference evidence="11 12" key="1">
    <citation type="submission" date="2024-01" db="EMBL/GenBank/DDBJ databases">
        <title>Complete genome of Cladobotryum mycophilum ATHUM6906.</title>
        <authorList>
            <person name="Christinaki A.C."/>
            <person name="Myridakis A.I."/>
            <person name="Kouvelis V.N."/>
        </authorList>
    </citation>
    <scope>NUCLEOTIDE SEQUENCE [LARGE SCALE GENOMIC DNA]</scope>
    <source>
        <strain evidence="11 12">ATHUM6906</strain>
    </source>
</reference>
<keyword evidence="9" id="KW-0325">Glycoprotein</keyword>
<dbReference type="Gene3D" id="3.80.10.10">
    <property type="entry name" value="Ribonuclease Inhibitor"/>
    <property type="match status" value="2"/>
</dbReference>
<dbReference type="EMBL" id="JAVFKD010000004">
    <property type="protein sequence ID" value="KAK5995267.1"/>
    <property type="molecule type" value="Genomic_DNA"/>
</dbReference>
<evidence type="ECO:0000313" key="11">
    <source>
        <dbReference type="EMBL" id="KAK5995267.1"/>
    </source>
</evidence>
<keyword evidence="3" id="KW-0812">Transmembrane</keyword>
<proteinExistence type="predicted"/>
<dbReference type="InterPro" id="IPR003591">
    <property type="entry name" value="Leu-rich_rpt_typical-subtyp"/>
</dbReference>
<keyword evidence="5" id="KW-0677">Repeat</keyword>
<dbReference type="SUPFAM" id="SSF52058">
    <property type="entry name" value="L domain-like"/>
    <property type="match status" value="1"/>
</dbReference>
<dbReference type="Proteomes" id="UP001338125">
    <property type="component" value="Unassembled WGS sequence"/>
</dbReference>
<evidence type="ECO:0000256" key="3">
    <source>
        <dbReference type="ARBA" id="ARBA00022692"/>
    </source>
</evidence>
<feature type="compositionally biased region" description="Low complexity" evidence="10">
    <location>
        <begin position="100"/>
        <end position="125"/>
    </location>
</feature>
<feature type="region of interest" description="Disordered" evidence="10">
    <location>
        <begin position="1"/>
        <end position="157"/>
    </location>
</feature>
<accession>A0ABR0STK7</accession>
<feature type="region of interest" description="Disordered" evidence="10">
    <location>
        <begin position="767"/>
        <end position="797"/>
    </location>
</feature>
<dbReference type="InterPro" id="IPR001611">
    <property type="entry name" value="Leu-rich_rpt"/>
</dbReference>
<evidence type="ECO:0000256" key="7">
    <source>
        <dbReference type="ARBA" id="ARBA00023136"/>
    </source>
</evidence>
<evidence type="ECO:0000256" key="10">
    <source>
        <dbReference type="SAM" id="MobiDB-lite"/>
    </source>
</evidence>
<dbReference type="PANTHER" id="PTHR27000:SF642">
    <property type="entry name" value="INACTIVE LEUCINE-RICH REPEAT RECEPTOR KINASE XIAO-RELATED"/>
    <property type="match status" value="1"/>
</dbReference>
<dbReference type="PANTHER" id="PTHR27000">
    <property type="entry name" value="LEUCINE-RICH REPEAT RECEPTOR-LIKE PROTEIN KINASE FAMILY PROTEIN-RELATED"/>
    <property type="match status" value="1"/>
</dbReference>
<feature type="region of interest" description="Disordered" evidence="10">
    <location>
        <begin position="179"/>
        <end position="210"/>
    </location>
</feature>
<evidence type="ECO:0000313" key="12">
    <source>
        <dbReference type="Proteomes" id="UP001338125"/>
    </source>
</evidence>
<feature type="compositionally biased region" description="Basic and acidic residues" evidence="10">
    <location>
        <begin position="141"/>
        <end position="150"/>
    </location>
</feature>
<keyword evidence="8" id="KW-0675">Receptor</keyword>
<evidence type="ECO:0000256" key="1">
    <source>
        <dbReference type="ARBA" id="ARBA00004167"/>
    </source>
</evidence>
<feature type="compositionally biased region" description="Basic and acidic residues" evidence="10">
    <location>
        <begin position="774"/>
        <end position="789"/>
    </location>
</feature>
<name>A0ABR0STK7_9HYPO</name>
<keyword evidence="7" id="KW-0472">Membrane</keyword>
<evidence type="ECO:0000256" key="8">
    <source>
        <dbReference type="ARBA" id="ARBA00023170"/>
    </source>
</evidence>
<comment type="caution">
    <text evidence="11">The sequence shown here is derived from an EMBL/GenBank/DDBJ whole genome shotgun (WGS) entry which is preliminary data.</text>
</comment>
<keyword evidence="4" id="KW-0732">Signal</keyword>
<evidence type="ECO:0000256" key="6">
    <source>
        <dbReference type="ARBA" id="ARBA00022989"/>
    </source>
</evidence>
<gene>
    <name evidence="11" type="ORF">PT974_03666</name>
</gene>
<evidence type="ECO:0000256" key="5">
    <source>
        <dbReference type="ARBA" id="ARBA00022737"/>
    </source>
</evidence>